<comment type="similarity">
    <text evidence="1 6">Belongs to the aldehyde dehydrogenase family.</text>
</comment>
<dbReference type="Pfam" id="PF00171">
    <property type="entry name" value="Aldedh"/>
    <property type="match status" value="1"/>
</dbReference>
<dbReference type="GO" id="GO:0004029">
    <property type="term" value="F:aldehyde dehydrogenase (NAD+) activity"/>
    <property type="evidence" value="ECO:0007669"/>
    <property type="project" value="UniProtKB-EC"/>
</dbReference>
<dbReference type="SUPFAM" id="SSF53639">
    <property type="entry name" value="AraD/HMP-PK domain-like"/>
    <property type="match status" value="1"/>
</dbReference>
<evidence type="ECO:0000256" key="3">
    <source>
        <dbReference type="ARBA" id="ARBA00024226"/>
    </source>
</evidence>
<evidence type="ECO:0000259" key="8">
    <source>
        <dbReference type="Pfam" id="PF00596"/>
    </source>
</evidence>
<keyword evidence="2 6" id="KW-0560">Oxidoreductase</keyword>
<dbReference type="InterPro" id="IPR016163">
    <property type="entry name" value="Ald_DH_C"/>
</dbReference>
<evidence type="ECO:0000256" key="2">
    <source>
        <dbReference type="ARBA" id="ARBA00023002"/>
    </source>
</evidence>
<dbReference type="Gene3D" id="3.40.605.10">
    <property type="entry name" value="Aldehyde Dehydrogenase, Chain A, domain 1"/>
    <property type="match status" value="1"/>
</dbReference>
<dbReference type="InterPro" id="IPR029510">
    <property type="entry name" value="Ald_DH_CS_GLU"/>
</dbReference>
<dbReference type="VEuPathDB" id="FungiDB:PV10_04989"/>
<feature type="active site" evidence="5">
    <location>
        <position position="413"/>
    </location>
</feature>
<dbReference type="VEuPathDB" id="FungiDB:PV10_01672"/>
<dbReference type="AlphaFoldDB" id="A0A438NJR6"/>
<name>A0A438NJR6_EXOME</name>
<dbReference type="OrthoDB" id="310895at2759"/>
<dbReference type="InterPro" id="IPR016162">
    <property type="entry name" value="Ald_DH_N"/>
</dbReference>
<dbReference type="InterPro" id="IPR015590">
    <property type="entry name" value="Aldehyde_DH_dom"/>
</dbReference>
<dbReference type="Pfam" id="PF00596">
    <property type="entry name" value="Aldolase_II"/>
    <property type="match status" value="1"/>
</dbReference>
<gene>
    <name evidence="9" type="ORF">B0A52_00320</name>
</gene>
<dbReference type="EC" id="1.2.1.3" evidence="3"/>
<proteinExistence type="inferred from homology"/>
<accession>A0A438NJR6</accession>
<feature type="domain" description="Aldehyde dehydrogenase" evidence="7">
    <location>
        <begin position="178"/>
        <end position="642"/>
    </location>
</feature>
<dbReference type="Gene3D" id="3.40.225.10">
    <property type="entry name" value="Class II aldolase/adducin N-terminal domain"/>
    <property type="match status" value="1"/>
</dbReference>
<dbReference type="InterPro" id="IPR036409">
    <property type="entry name" value="Aldolase_II/adducin_N_sf"/>
</dbReference>
<evidence type="ECO:0000256" key="4">
    <source>
        <dbReference type="ARBA" id="ARBA00049194"/>
    </source>
</evidence>
<sequence length="646" mass="70379">MHYNGVVDAFGHISVRHPHKPDVMIMSANMAPALVRTGDDFVEYRIEDAQPVAKEGARGGFIERYIHSELFKKYPEVNSVIHCHAQDVLPYAVSGVPFKPFGHTNGFLGQETPIHDVEECYQPGDSHDLLINSIRLGAELAACFSPSPSETAFPQHKLVLMRRHGFTTHWGLYYNGQWHETQGGENREIFSPGDGKVIKKVAFAGVKDTEAAIQAAHDAFPSWRATSAIHRAQKLRQLASLMREHAQELAMLDSYNTGNPVAIMKGDTLNAAQLVDFFAGMITAVQGETTHLDDSTFNYTVREPLGVVARIVASNHPVMFLANRLSAAVAVGNTVIVKPPEQAPLSALRYAELIEEAGIFPPGVANILPGGAECGKVLSTHPLVAKVTLVGSVATGKAIQKAAADTLKLTSFELGGKNALIAYPDADIERLVSSVVAGMNWGWCGQSCGSTSRVFLHESLHDTVLERAQEIISKSFRPGNPLDPNTTMGSMVSKAAQDRVMKYVDIAHKDGARLVIGGRIPDTPETKGGYFVEPTIFADVKQTMRIANEEVFGPIMSVLKWSDEEQLFKDVNAVDYGLTGAVFTSNIKTMQTAIRRIQAGTVWGNTTGTHFFSMPFGGYKQSGIGRDDCMEELVDLTQIKAVHIKL</sequence>
<comment type="catalytic activity">
    <reaction evidence="4">
        <text>an aldehyde + NAD(+) + H2O = a carboxylate + NADH + 2 H(+)</text>
        <dbReference type="Rhea" id="RHEA:16185"/>
        <dbReference type="ChEBI" id="CHEBI:15377"/>
        <dbReference type="ChEBI" id="CHEBI:15378"/>
        <dbReference type="ChEBI" id="CHEBI:17478"/>
        <dbReference type="ChEBI" id="CHEBI:29067"/>
        <dbReference type="ChEBI" id="CHEBI:57540"/>
        <dbReference type="ChEBI" id="CHEBI:57945"/>
        <dbReference type="EC" id="1.2.1.3"/>
    </reaction>
</comment>
<dbReference type="Proteomes" id="UP000288859">
    <property type="component" value="Unassembled WGS sequence"/>
</dbReference>
<reference evidence="9 10" key="1">
    <citation type="submission" date="2017-03" db="EMBL/GenBank/DDBJ databases">
        <title>Genomes of endolithic fungi from Antarctica.</title>
        <authorList>
            <person name="Coleine C."/>
            <person name="Masonjones S."/>
            <person name="Stajich J.E."/>
        </authorList>
    </citation>
    <scope>NUCLEOTIDE SEQUENCE [LARGE SCALE GENOMIC DNA]</scope>
    <source>
        <strain evidence="9 10">CCFEE 6314</strain>
    </source>
</reference>
<evidence type="ECO:0000256" key="1">
    <source>
        <dbReference type="ARBA" id="ARBA00009986"/>
    </source>
</evidence>
<evidence type="ECO:0000313" key="9">
    <source>
        <dbReference type="EMBL" id="RVX75963.1"/>
    </source>
</evidence>
<dbReference type="FunFam" id="3.40.605.10:FF:000007">
    <property type="entry name" value="NAD/NADP-dependent betaine aldehyde dehydrogenase"/>
    <property type="match status" value="1"/>
</dbReference>
<dbReference type="InterPro" id="IPR016161">
    <property type="entry name" value="Ald_DH/histidinol_DH"/>
</dbReference>
<dbReference type="PANTHER" id="PTHR11699">
    <property type="entry name" value="ALDEHYDE DEHYDROGENASE-RELATED"/>
    <property type="match status" value="1"/>
</dbReference>
<evidence type="ECO:0000256" key="5">
    <source>
        <dbReference type="PROSITE-ProRule" id="PRU10007"/>
    </source>
</evidence>
<dbReference type="InterPro" id="IPR001303">
    <property type="entry name" value="Aldolase_II/adducin_N"/>
</dbReference>
<protein>
    <recommendedName>
        <fullName evidence="3">aldehyde dehydrogenase (NAD(+))</fullName>
        <ecNumber evidence="3">1.2.1.3</ecNumber>
    </recommendedName>
</protein>
<dbReference type="PROSITE" id="PS00687">
    <property type="entry name" value="ALDEHYDE_DEHYDR_GLU"/>
    <property type="match status" value="1"/>
</dbReference>
<feature type="domain" description="Class II aldolase/adducin N-terminal" evidence="8">
    <location>
        <begin position="6"/>
        <end position="168"/>
    </location>
</feature>
<dbReference type="Gene3D" id="3.40.309.10">
    <property type="entry name" value="Aldehyde Dehydrogenase, Chain A, domain 2"/>
    <property type="match status" value="1"/>
</dbReference>
<dbReference type="SUPFAM" id="SSF53720">
    <property type="entry name" value="ALDH-like"/>
    <property type="match status" value="1"/>
</dbReference>
<evidence type="ECO:0000313" key="10">
    <source>
        <dbReference type="Proteomes" id="UP000288859"/>
    </source>
</evidence>
<evidence type="ECO:0000259" key="7">
    <source>
        <dbReference type="Pfam" id="PF00171"/>
    </source>
</evidence>
<evidence type="ECO:0000256" key="6">
    <source>
        <dbReference type="RuleBase" id="RU003345"/>
    </source>
</evidence>
<comment type="caution">
    <text evidence="9">The sequence shown here is derived from an EMBL/GenBank/DDBJ whole genome shotgun (WGS) entry which is preliminary data.</text>
</comment>
<dbReference type="EMBL" id="NAJM01000001">
    <property type="protein sequence ID" value="RVX75963.1"/>
    <property type="molecule type" value="Genomic_DNA"/>
</dbReference>
<organism evidence="9 10">
    <name type="scientific">Exophiala mesophila</name>
    <name type="common">Black yeast-like fungus</name>
    <dbReference type="NCBI Taxonomy" id="212818"/>
    <lineage>
        <taxon>Eukaryota</taxon>
        <taxon>Fungi</taxon>
        <taxon>Dikarya</taxon>
        <taxon>Ascomycota</taxon>
        <taxon>Pezizomycotina</taxon>
        <taxon>Eurotiomycetes</taxon>
        <taxon>Chaetothyriomycetidae</taxon>
        <taxon>Chaetothyriales</taxon>
        <taxon>Herpotrichiellaceae</taxon>
        <taxon>Exophiala</taxon>
    </lineage>
</organism>